<evidence type="ECO:0008006" key="4">
    <source>
        <dbReference type="Google" id="ProtNLM"/>
    </source>
</evidence>
<dbReference type="Pfam" id="PF13645">
    <property type="entry name" value="YkuD_2"/>
    <property type="match status" value="1"/>
</dbReference>
<feature type="chain" id="PRO_5004056019" description="Murein L,D-transpeptidase catalytic domain family protein" evidence="1">
    <location>
        <begin position="25"/>
        <end position="233"/>
    </location>
</feature>
<keyword evidence="3" id="KW-1185">Reference proteome</keyword>
<dbReference type="EMBL" id="CP003470">
    <property type="protein sequence ID" value="AGG87630.1"/>
    <property type="molecule type" value="Genomic_DNA"/>
</dbReference>
<sequence length="233" mass="24977" precursor="true">MSRLLRPVAILMLLCAGCFAAVHAATPSLQDALSQLAPQANPKVIGLALAATECAAAQGQPPSDRLAVIDYSKPSTEPRLWVFDLTRRKLLYHELVAHGRNTGENLATKFSNTPESLQSSLGLFRTLGTYAGRNGYSLRMEGLEPGTNDHALERALVIHGAAYVNPALARQQGRIGRSYGCPAVRNAIARPLIDALKGGQYVFSYYPDARWLGGSPYLKCSVGRAMTASLAAP</sequence>
<name>M4NAP5_9GAMM</name>
<evidence type="ECO:0000256" key="1">
    <source>
        <dbReference type="SAM" id="SignalP"/>
    </source>
</evidence>
<dbReference type="PANTHER" id="PTHR38477">
    <property type="entry name" value="HYPOTHETICAL EXPORTED PROTEIN"/>
    <property type="match status" value="1"/>
</dbReference>
<dbReference type="PANTHER" id="PTHR38477:SF1">
    <property type="entry name" value="MUREIN L,D-TRANSPEPTIDASE CATALYTIC DOMAIN FAMILY PROTEIN"/>
    <property type="match status" value="1"/>
</dbReference>
<evidence type="ECO:0000313" key="3">
    <source>
        <dbReference type="Proteomes" id="UP000011859"/>
    </source>
</evidence>
<dbReference type="GeneID" id="72425432"/>
<dbReference type="STRING" id="666685.R2APBS1_0460"/>
<dbReference type="AlphaFoldDB" id="M4NAP5"/>
<dbReference type="KEGG" id="rhd:R2APBS1_0460"/>
<protein>
    <recommendedName>
        <fullName evidence="4">Murein L,D-transpeptidase catalytic domain family protein</fullName>
    </recommendedName>
</protein>
<proteinExistence type="predicted"/>
<dbReference type="RefSeq" id="WP_015446698.1">
    <property type="nucleotide sequence ID" value="NC_020541.1"/>
</dbReference>
<dbReference type="eggNOG" id="COG1376">
    <property type="taxonomic scope" value="Bacteria"/>
</dbReference>
<dbReference type="Proteomes" id="UP000011859">
    <property type="component" value="Chromosome"/>
</dbReference>
<keyword evidence="1" id="KW-0732">Signal</keyword>
<dbReference type="HOGENOM" id="CLU_080995_0_0_6"/>
<gene>
    <name evidence="2" type="ORF">R2APBS1_0460</name>
</gene>
<dbReference type="InterPro" id="IPR032676">
    <property type="entry name" value="YkuD_2"/>
</dbReference>
<organism evidence="2 3">
    <name type="scientific">Rhodanobacter denitrificans</name>
    <dbReference type="NCBI Taxonomy" id="666685"/>
    <lineage>
        <taxon>Bacteria</taxon>
        <taxon>Pseudomonadati</taxon>
        <taxon>Pseudomonadota</taxon>
        <taxon>Gammaproteobacteria</taxon>
        <taxon>Lysobacterales</taxon>
        <taxon>Rhodanobacteraceae</taxon>
        <taxon>Rhodanobacter</taxon>
    </lineage>
</organism>
<evidence type="ECO:0000313" key="2">
    <source>
        <dbReference type="EMBL" id="AGG87630.1"/>
    </source>
</evidence>
<feature type="signal peptide" evidence="1">
    <location>
        <begin position="1"/>
        <end position="24"/>
    </location>
</feature>
<dbReference type="OrthoDB" id="9815195at2"/>
<reference evidence="2 3" key="1">
    <citation type="submission" date="2012-04" db="EMBL/GenBank/DDBJ databases">
        <title>Complete genome of Rhodanobacter sp. 2APBS1.</title>
        <authorList>
            <consortium name="US DOE Joint Genome Institute"/>
            <person name="Huntemann M."/>
            <person name="Wei C.-L."/>
            <person name="Han J."/>
            <person name="Detter J.C."/>
            <person name="Han C."/>
            <person name="Tapia R."/>
            <person name="Munk A.C.C."/>
            <person name="Chen A."/>
            <person name="Krypides N."/>
            <person name="Mavromatis K."/>
            <person name="Markowitz V."/>
            <person name="Szeto E."/>
            <person name="Ivanova N."/>
            <person name="Mikhailova N."/>
            <person name="Ovchinnikova G."/>
            <person name="Pagani I."/>
            <person name="Pati A."/>
            <person name="Goodwin L."/>
            <person name="Peters L."/>
            <person name="Pitluck S."/>
            <person name="Woyke T."/>
            <person name="Prakash O."/>
            <person name="Elkins J."/>
            <person name="Brown S."/>
            <person name="Palumbo A."/>
            <person name="Hemme C."/>
            <person name="Zhou J."/>
            <person name="Watson D."/>
            <person name="Jardine P."/>
            <person name="Kostka J."/>
            <person name="Green S."/>
        </authorList>
    </citation>
    <scope>NUCLEOTIDE SEQUENCE [LARGE SCALE GENOMIC DNA]</scope>
    <source>
        <strain evidence="2 3">2APBS1</strain>
    </source>
</reference>
<accession>M4NAP5</accession>